<comment type="subcellular location">
    <subcellularLocation>
        <location evidence="1">Cell inner membrane</location>
        <topology evidence="1">Peripheral membrane protein</topology>
    </subcellularLocation>
</comment>
<dbReference type="InterPro" id="IPR027417">
    <property type="entry name" value="P-loop_NTPase"/>
</dbReference>
<evidence type="ECO:0000313" key="8">
    <source>
        <dbReference type="Proteomes" id="UP000219167"/>
    </source>
</evidence>
<name>A0A285UTR0_9HYPH</name>
<dbReference type="OrthoDB" id="9802264at2"/>
<keyword evidence="4" id="KW-1278">Translocase</keyword>
<proteinExistence type="predicted"/>
<dbReference type="AlphaFoldDB" id="A0A285UTR0"/>
<keyword evidence="3" id="KW-0997">Cell inner membrane</keyword>
<reference evidence="7 8" key="1">
    <citation type="submission" date="2017-08" db="EMBL/GenBank/DDBJ databases">
        <authorList>
            <person name="de Groot N.N."/>
        </authorList>
    </citation>
    <scope>NUCLEOTIDE SEQUENCE [LARGE SCALE GENOMIC DNA]</scope>
    <source>
        <strain evidence="7 8">JC85</strain>
    </source>
</reference>
<dbReference type="Gene3D" id="3.40.50.300">
    <property type="entry name" value="P-loop containing nucleotide triphosphate hydrolases"/>
    <property type="match status" value="1"/>
</dbReference>
<dbReference type="EMBL" id="OBQD01000014">
    <property type="protein sequence ID" value="SOC45315.1"/>
    <property type="molecule type" value="Genomic_DNA"/>
</dbReference>
<protein>
    <submittedName>
        <fullName evidence="7">ABC transporter family protein</fullName>
    </submittedName>
</protein>
<evidence type="ECO:0000256" key="3">
    <source>
        <dbReference type="ARBA" id="ARBA00022519"/>
    </source>
</evidence>
<keyword evidence="5" id="KW-0472">Membrane</keyword>
<feature type="domain" description="ABC transporter" evidence="6">
    <location>
        <begin position="14"/>
        <end position="89"/>
    </location>
</feature>
<gene>
    <name evidence="7" type="ORF">SAMN05892877_114153</name>
</gene>
<dbReference type="Pfam" id="PF00005">
    <property type="entry name" value="ABC_tran"/>
    <property type="match status" value="1"/>
</dbReference>
<organism evidence="7 8">
    <name type="scientific">Rhizobium subbaraonis</name>
    <dbReference type="NCBI Taxonomy" id="908946"/>
    <lineage>
        <taxon>Bacteria</taxon>
        <taxon>Pseudomonadati</taxon>
        <taxon>Pseudomonadota</taxon>
        <taxon>Alphaproteobacteria</taxon>
        <taxon>Hyphomicrobiales</taxon>
        <taxon>Rhizobiaceae</taxon>
        <taxon>Rhizobium/Agrobacterium group</taxon>
        <taxon>Rhizobium</taxon>
    </lineage>
</organism>
<evidence type="ECO:0000259" key="6">
    <source>
        <dbReference type="Pfam" id="PF00005"/>
    </source>
</evidence>
<evidence type="ECO:0000256" key="5">
    <source>
        <dbReference type="ARBA" id="ARBA00023136"/>
    </source>
</evidence>
<evidence type="ECO:0000256" key="4">
    <source>
        <dbReference type="ARBA" id="ARBA00022967"/>
    </source>
</evidence>
<dbReference type="InterPro" id="IPR003439">
    <property type="entry name" value="ABC_transporter-like_ATP-bd"/>
</dbReference>
<dbReference type="PANTHER" id="PTHR43875">
    <property type="entry name" value="MALTODEXTRIN IMPORT ATP-BINDING PROTEIN MSMX"/>
    <property type="match status" value="1"/>
</dbReference>
<evidence type="ECO:0000313" key="7">
    <source>
        <dbReference type="EMBL" id="SOC45315.1"/>
    </source>
</evidence>
<dbReference type="RefSeq" id="WP_097141869.1">
    <property type="nucleotide sequence ID" value="NZ_OBQD01000014.1"/>
</dbReference>
<dbReference type="GO" id="GO:0016887">
    <property type="term" value="F:ATP hydrolysis activity"/>
    <property type="evidence" value="ECO:0007669"/>
    <property type="project" value="InterPro"/>
</dbReference>
<keyword evidence="2" id="KW-1003">Cell membrane</keyword>
<dbReference type="Proteomes" id="UP000219167">
    <property type="component" value="Unassembled WGS sequence"/>
</dbReference>
<dbReference type="GO" id="GO:0055052">
    <property type="term" value="C:ATP-binding cassette (ABC) transporter complex, substrate-binding subunit-containing"/>
    <property type="evidence" value="ECO:0007669"/>
    <property type="project" value="TreeGrafter"/>
</dbReference>
<keyword evidence="8" id="KW-1185">Reference proteome</keyword>
<evidence type="ECO:0000256" key="1">
    <source>
        <dbReference type="ARBA" id="ARBA00004417"/>
    </source>
</evidence>
<dbReference type="GO" id="GO:0005524">
    <property type="term" value="F:ATP binding"/>
    <property type="evidence" value="ECO:0007669"/>
    <property type="project" value="InterPro"/>
</dbReference>
<dbReference type="PANTHER" id="PTHR43875:SF15">
    <property type="entry name" value="TREHALOSE IMPORT ATP-BINDING PROTEIN SUGC"/>
    <property type="match status" value="1"/>
</dbReference>
<dbReference type="InterPro" id="IPR047641">
    <property type="entry name" value="ABC_transpr_MalK/UgpC-like"/>
</dbReference>
<evidence type="ECO:0000256" key="2">
    <source>
        <dbReference type="ARBA" id="ARBA00022475"/>
    </source>
</evidence>
<sequence>MWKTYEDASASAVEDLNLQIRSGEFVVFVDPSGCGQLTTLPMIARLWELSDGEIGICDRRVDKPEPRGRDIAMVFQNHALYPHMTVAQSMSFGLRLAGMERRRGAIDVH</sequence>
<accession>A0A285UTR0</accession>
<dbReference type="SUPFAM" id="SSF52540">
    <property type="entry name" value="P-loop containing nucleoside triphosphate hydrolases"/>
    <property type="match status" value="1"/>
</dbReference>